<dbReference type="EMBL" id="VUNG01000001">
    <property type="protein sequence ID" value="MST83181.1"/>
    <property type="molecule type" value="Genomic_DNA"/>
</dbReference>
<dbReference type="InterPro" id="IPR024299">
    <property type="entry name" value="NigD-like_OB_dom"/>
</dbReference>
<name>A0A7K0KB79_9BACT</name>
<evidence type="ECO:0000259" key="2">
    <source>
        <dbReference type="Pfam" id="PF12667"/>
    </source>
</evidence>
<reference evidence="4 5" key="1">
    <citation type="submission" date="2019-08" db="EMBL/GenBank/DDBJ databases">
        <title>In-depth cultivation of the pig gut microbiome towards novel bacterial diversity and tailored functional studies.</title>
        <authorList>
            <person name="Wylensek D."/>
            <person name="Hitch T.C.A."/>
            <person name="Clavel T."/>
        </authorList>
    </citation>
    <scope>NUCLEOTIDE SEQUENCE [LARGE SCALE GENOMIC DNA]</scope>
    <source>
        <strain evidence="4 5">LKV-178-WT-2A</strain>
    </source>
</reference>
<feature type="domain" description="NigD-like C-terminal" evidence="3">
    <location>
        <begin position="110"/>
        <end position="224"/>
    </location>
</feature>
<sequence length="247" mass="27652">MKHYFKKAILALGLLAGLVTLQSCNDDDDNYYYPSYLPNALVTVRPAADGSFTMQLDDSTTLTPANMQQSPFGNKEVRALINCYKANSTTNADNRVNIVWIDSIRTKLPVVTTGNDDDKTYGNDPIEIVRDWVTVAEDGYLTLRFRTRWGNSGRVHYINLVTGTNPDDPFDLVLRQDAKGDTYGTWGDALIAFNLNELKRVHGDKVKLTLRWMSYSGEKSTTFDLRLRPTASTSALTSRLPLSAKVK</sequence>
<feature type="signal peptide" evidence="1">
    <location>
        <begin position="1"/>
        <end position="25"/>
    </location>
</feature>
<evidence type="ECO:0000256" key="1">
    <source>
        <dbReference type="SAM" id="SignalP"/>
    </source>
</evidence>
<proteinExistence type="predicted"/>
<organism evidence="4 5">
    <name type="scientific">Hallella mizrahii</name>
    <dbReference type="NCBI Taxonomy" id="2606637"/>
    <lineage>
        <taxon>Bacteria</taxon>
        <taxon>Pseudomonadati</taxon>
        <taxon>Bacteroidota</taxon>
        <taxon>Bacteroidia</taxon>
        <taxon>Bacteroidales</taxon>
        <taxon>Prevotellaceae</taxon>
        <taxon>Hallella</taxon>
    </lineage>
</organism>
<keyword evidence="1" id="KW-0732">Signal</keyword>
<evidence type="ECO:0000259" key="3">
    <source>
        <dbReference type="Pfam" id="PF17415"/>
    </source>
</evidence>
<dbReference type="Pfam" id="PF12667">
    <property type="entry name" value="NigD_N"/>
    <property type="match status" value="1"/>
</dbReference>
<dbReference type="Gene3D" id="2.40.50.500">
    <property type="entry name" value="NigD-like N-terminal OB domain"/>
    <property type="match status" value="1"/>
</dbReference>
<dbReference type="InterPro" id="IPR038143">
    <property type="entry name" value="NigD-like_C_dom_sf"/>
</dbReference>
<dbReference type="PROSITE" id="PS51257">
    <property type="entry name" value="PROKAR_LIPOPROTEIN"/>
    <property type="match status" value="1"/>
</dbReference>
<dbReference type="Pfam" id="PF17415">
    <property type="entry name" value="NigD_C"/>
    <property type="match status" value="1"/>
</dbReference>
<accession>A0A7K0KB79</accession>
<dbReference type="AlphaFoldDB" id="A0A7K0KB79"/>
<protein>
    <recommendedName>
        <fullName evidence="6">NigD-like protein</fullName>
    </recommendedName>
</protein>
<evidence type="ECO:0000313" key="5">
    <source>
        <dbReference type="Proteomes" id="UP000438914"/>
    </source>
</evidence>
<evidence type="ECO:0008006" key="6">
    <source>
        <dbReference type="Google" id="ProtNLM"/>
    </source>
</evidence>
<feature type="chain" id="PRO_5029739988" description="NigD-like protein" evidence="1">
    <location>
        <begin position="26"/>
        <end position="247"/>
    </location>
</feature>
<feature type="domain" description="NigD-like N-terminal OB" evidence="2">
    <location>
        <begin position="41"/>
        <end position="104"/>
    </location>
</feature>
<dbReference type="Gene3D" id="2.60.40.2370">
    <property type="entry name" value="NigD-like, C-terminal beta sandwich domain"/>
    <property type="match status" value="1"/>
</dbReference>
<dbReference type="RefSeq" id="WP_154532519.1">
    <property type="nucleotide sequence ID" value="NZ_VUNG01000001.1"/>
</dbReference>
<gene>
    <name evidence="4" type="ORF">FYJ73_00505</name>
</gene>
<comment type="caution">
    <text evidence="4">The sequence shown here is derived from an EMBL/GenBank/DDBJ whole genome shotgun (WGS) entry which is preliminary data.</text>
</comment>
<evidence type="ECO:0000313" key="4">
    <source>
        <dbReference type="EMBL" id="MST83181.1"/>
    </source>
</evidence>
<dbReference type="Proteomes" id="UP000438914">
    <property type="component" value="Unassembled WGS sequence"/>
</dbReference>
<dbReference type="InterPro" id="IPR035376">
    <property type="entry name" value="NigD_C"/>
</dbReference>
<dbReference type="InterPro" id="IPR038179">
    <property type="entry name" value="NigD-like_N_sf"/>
</dbReference>
<keyword evidence="5" id="KW-1185">Reference proteome</keyword>